<proteinExistence type="predicted"/>
<organism evidence="1 2">
    <name type="scientific">Candidatus Kaiserbacteria bacterium RIFCSPLOWO2_01_FULL_54_13</name>
    <dbReference type="NCBI Taxonomy" id="1798512"/>
    <lineage>
        <taxon>Bacteria</taxon>
        <taxon>Candidatus Kaiseribacteriota</taxon>
    </lineage>
</organism>
<gene>
    <name evidence="1" type="ORF">A3A39_03305</name>
</gene>
<reference evidence="1 2" key="1">
    <citation type="journal article" date="2016" name="Nat. Commun.">
        <title>Thousands of microbial genomes shed light on interconnected biogeochemical processes in an aquifer system.</title>
        <authorList>
            <person name="Anantharaman K."/>
            <person name="Brown C.T."/>
            <person name="Hug L.A."/>
            <person name="Sharon I."/>
            <person name="Castelle C.J."/>
            <person name="Probst A.J."/>
            <person name="Thomas B.C."/>
            <person name="Singh A."/>
            <person name="Wilkins M.J."/>
            <person name="Karaoz U."/>
            <person name="Brodie E.L."/>
            <person name="Williams K.H."/>
            <person name="Hubbard S.S."/>
            <person name="Banfield J.F."/>
        </authorList>
    </citation>
    <scope>NUCLEOTIDE SEQUENCE [LARGE SCALE GENOMIC DNA]</scope>
</reference>
<accession>A0A1F6F352</accession>
<evidence type="ECO:0000313" key="1">
    <source>
        <dbReference type="EMBL" id="OGG80275.1"/>
    </source>
</evidence>
<dbReference type="AlphaFoldDB" id="A0A1F6F352"/>
<sequence>MIGLLERLRRPRGPQTATEAEDPAVVRARFEQKRRDDTFKMAKRIQREIEQAAAGGLRFLDLDTNLTDTWEDFVMTIVGVANVDERVANVQFHSFRQIEVAFISCAVGHALLTLRPAAP</sequence>
<name>A0A1F6F352_9BACT</name>
<dbReference type="EMBL" id="MFLZ01000010">
    <property type="protein sequence ID" value="OGG80275.1"/>
    <property type="molecule type" value="Genomic_DNA"/>
</dbReference>
<evidence type="ECO:0000313" key="2">
    <source>
        <dbReference type="Proteomes" id="UP000177372"/>
    </source>
</evidence>
<protein>
    <submittedName>
        <fullName evidence="1">Uncharacterized protein</fullName>
    </submittedName>
</protein>
<dbReference type="STRING" id="1798512.A3A39_03305"/>
<comment type="caution">
    <text evidence="1">The sequence shown here is derived from an EMBL/GenBank/DDBJ whole genome shotgun (WGS) entry which is preliminary data.</text>
</comment>
<dbReference type="Proteomes" id="UP000177372">
    <property type="component" value="Unassembled WGS sequence"/>
</dbReference>